<dbReference type="OrthoDB" id="9816308at2"/>
<evidence type="ECO:0000313" key="2">
    <source>
        <dbReference type="EMBL" id="SMD43287.1"/>
    </source>
</evidence>
<dbReference type="STRING" id="758820.SAMN00777080_1873"/>
<dbReference type="Proteomes" id="UP000192333">
    <property type="component" value="Chromosome I"/>
</dbReference>
<evidence type="ECO:0000313" key="3">
    <source>
        <dbReference type="Proteomes" id="UP000192333"/>
    </source>
</evidence>
<keyword evidence="3" id="KW-1185">Reference proteome</keyword>
<protein>
    <submittedName>
        <fullName evidence="2">Type 1 glutamine amidotransferase (GATase1)</fullName>
    </submittedName>
</protein>
<dbReference type="EMBL" id="LT838813">
    <property type="protein sequence ID" value="SMD43287.1"/>
    <property type="molecule type" value="Genomic_DNA"/>
</dbReference>
<reference evidence="3" key="1">
    <citation type="submission" date="2017-04" db="EMBL/GenBank/DDBJ databases">
        <authorList>
            <person name="Varghese N."/>
            <person name="Submissions S."/>
        </authorList>
    </citation>
    <scope>NUCLEOTIDE SEQUENCE [LARGE SCALE GENOMIC DNA]</scope>
    <source>
        <strain evidence="3">DSM 16537</strain>
    </source>
</reference>
<dbReference type="Gene3D" id="3.40.50.880">
    <property type="match status" value="1"/>
</dbReference>
<dbReference type="GO" id="GO:0016740">
    <property type="term" value="F:transferase activity"/>
    <property type="evidence" value="ECO:0007669"/>
    <property type="project" value="UniProtKB-KW"/>
</dbReference>
<keyword evidence="2" id="KW-0808">Transferase</keyword>
<dbReference type="PANTHER" id="PTHR40469:SF2">
    <property type="entry name" value="GALACTOSE-BINDING DOMAIN-LIKE SUPERFAMILY PROTEIN"/>
    <property type="match status" value="1"/>
</dbReference>
<feature type="domain" description="ThuA-like" evidence="1">
    <location>
        <begin position="62"/>
        <end position="303"/>
    </location>
</feature>
<dbReference type="InterPro" id="IPR029010">
    <property type="entry name" value="ThuA-like"/>
</dbReference>
<dbReference type="RefSeq" id="WP_084120024.1">
    <property type="nucleotide sequence ID" value="NZ_LT838813.1"/>
</dbReference>
<dbReference type="SUPFAM" id="SSF52317">
    <property type="entry name" value="Class I glutamine amidotransferase-like"/>
    <property type="match status" value="1"/>
</dbReference>
<sequence length="316" mass="35979">MITDVFIPSGKKFLLITALFFYCIALRSQDLPAVKMDKAWIEKIHAIAPESTSFPVTKKKSILVFSLHTGFEHWVIPHTEEMLKIISEKSGAFEVTGSKDISMFEPKNLLQFDAVILNNTCSKSDHRNLFWDKLRADSDADSARLMKQALEMESNLIQYVEKGGGLMVVHGAVTTLNKSRAFSRLVGASFDYHPPQQPIQVRLVDPAHPLVQSFPKEGFNHVDEPYFYNNAYGDMDFRPLLYFNNAEIKDQRKNERRSEGKTYLAWIRSQGKGKVMYCSPSHNAQSFENPDLLRFFLNGIQYVVGDVDCDDSPINL</sequence>
<dbReference type="PANTHER" id="PTHR40469">
    <property type="entry name" value="SECRETED GLYCOSYL HYDROLASE"/>
    <property type="match status" value="1"/>
</dbReference>
<accession>A0A1W2H2W3</accession>
<dbReference type="AlphaFoldDB" id="A0A1W2H2W3"/>
<gene>
    <name evidence="2" type="ORF">SAMN00777080_1873</name>
</gene>
<organism evidence="2 3">
    <name type="scientific">Aquiflexum balticum DSM 16537</name>
    <dbReference type="NCBI Taxonomy" id="758820"/>
    <lineage>
        <taxon>Bacteria</taxon>
        <taxon>Pseudomonadati</taxon>
        <taxon>Bacteroidota</taxon>
        <taxon>Cytophagia</taxon>
        <taxon>Cytophagales</taxon>
        <taxon>Cyclobacteriaceae</taxon>
        <taxon>Aquiflexum</taxon>
    </lineage>
</organism>
<name>A0A1W2H2W3_9BACT</name>
<keyword evidence="2" id="KW-0315">Glutamine amidotransferase</keyword>
<evidence type="ECO:0000259" key="1">
    <source>
        <dbReference type="Pfam" id="PF06283"/>
    </source>
</evidence>
<proteinExistence type="predicted"/>
<dbReference type="Pfam" id="PF06283">
    <property type="entry name" value="ThuA"/>
    <property type="match status" value="1"/>
</dbReference>
<dbReference type="InterPro" id="IPR029062">
    <property type="entry name" value="Class_I_gatase-like"/>
</dbReference>